<feature type="region of interest" description="Disordered" evidence="1">
    <location>
        <begin position="34"/>
        <end position="82"/>
    </location>
</feature>
<evidence type="ECO:0000313" key="3">
    <source>
        <dbReference type="EMBL" id="SEA95601.1"/>
    </source>
</evidence>
<dbReference type="PANTHER" id="PTHR30189">
    <property type="entry name" value="LPS-ASSEMBLY PROTEIN"/>
    <property type="match status" value="1"/>
</dbReference>
<dbReference type="InterPro" id="IPR050218">
    <property type="entry name" value="LptD"/>
</dbReference>
<dbReference type="GO" id="GO:1990351">
    <property type="term" value="C:transporter complex"/>
    <property type="evidence" value="ECO:0007669"/>
    <property type="project" value="TreeGrafter"/>
</dbReference>
<feature type="compositionally biased region" description="Basic and acidic residues" evidence="1">
    <location>
        <begin position="64"/>
        <end position="82"/>
    </location>
</feature>
<dbReference type="PANTHER" id="PTHR30189:SF1">
    <property type="entry name" value="LPS-ASSEMBLY PROTEIN LPTD"/>
    <property type="match status" value="1"/>
</dbReference>
<organism evidence="3 4">
    <name type="scientific">Alistipes timonensis JC136</name>
    <dbReference type="NCBI Taxonomy" id="1033731"/>
    <lineage>
        <taxon>Bacteria</taxon>
        <taxon>Pseudomonadati</taxon>
        <taxon>Bacteroidota</taxon>
        <taxon>Bacteroidia</taxon>
        <taxon>Bacteroidales</taxon>
        <taxon>Rikenellaceae</taxon>
        <taxon>Alistipes</taxon>
    </lineage>
</organism>
<dbReference type="STRING" id="1033731.SAMN05444145_11021"/>
<dbReference type="AlphaFoldDB" id="A0A1H4FEJ6"/>
<sequence>MDKIRVKYLLSATVLLLFAQIVLGGAAPRAALDGPASDTLPNPLPADTVRPLPDNGRAPSVTPSRREARRQAREEARRRDAFNALSQEERDSLFSSQVDSLIARKADSLGMSRPDSLAVDTLHRDSVKKPRPAGAFLDDPITGKNTDSLVYDVRNKLVYIYNQGDVTYQNSNLKADFMRIDMDSKLVYAYGKPDSVEGKFIITKPEFSDGSASYQMDTITYNLDSKKAKIKGVATQQGDGWLVGGSVKKMPDNTINIQHGKYTTCDETDHPHFYLAMTKAKVIPGKKVVTGPAYLVMEDVPIYFLGIPEGFFPINMGPKSGLLMPTYGEEYSKGFFLRDLGYYFTLGEYADLAVRGGFYTLGSWEASAASRYIKRYKYSGSFNMQYSNVKTGEKGEDDYIKQSNFRIQWTHSQDAKANPGSTFSASVNFATSGYSRYSATNLNDILATQTNSTVSYSKNWAGTPFSLSANMAISQNSQNKSISVTLPTVVFNVSRFYPFKRKEKTGKDRWYEKISMQYTGKMTNSVTTTESEIFSKKTLENMKNGIEHSIPISASFNLFNYINVSPSVNYNEKWYFKKVEFEWNPVTNQTDTLPTNYGFYRLYNYNLSVSASTTVYGMYDFTKKSRNRKIQAIRHTLTPSIGFSYAPDFSDPKYGYYKTRQTDSTGRFTTYSPYAVNAYGVPSSGRSMSMNFSLSQNLEMKVLSKRDTSGVKKIKLIDELRISGSYNFLADSMRLSTIPISFRTTLFQNFGINLSATLDPYRVSPEGKRYNKLFFPGRIVSTGWSFGYTFKSRADKSQPAMNDITSIPPEYMNPFFDPYGHMDPVLRRQYMAQSYYDFSLPWNFGFNYSVNYSISYVNNGTTGYRKNVTQTVGFNGSLTVTPKTAVTFQGGFDIKQKKLTTSSVSITRDLHCWQMSFSWIPFGYHRSWSFNIGVKAASLSDLKYDKSQSMYDNMY</sequence>
<evidence type="ECO:0000313" key="4">
    <source>
        <dbReference type="Proteomes" id="UP000183253"/>
    </source>
</evidence>
<proteinExistence type="predicted"/>
<dbReference type="GO" id="GO:0009279">
    <property type="term" value="C:cell outer membrane"/>
    <property type="evidence" value="ECO:0007669"/>
    <property type="project" value="TreeGrafter"/>
</dbReference>
<protein>
    <recommendedName>
        <fullName evidence="2">LPS-assembly protein LptD central domain-containing protein</fullName>
    </recommendedName>
</protein>
<gene>
    <name evidence="3" type="ORF">SAMN05444145_11021</name>
</gene>
<dbReference type="InterPro" id="IPR045659">
    <property type="entry name" value="LptD_2"/>
</dbReference>
<feature type="domain" description="LPS-assembly protein LptD central" evidence="2">
    <location>
        <begin position="288"/>
        <end position="761"/>
    </location>
</feature>
<dbReference type="Pfam" id="PF19838">
    <property type="entry name" value="LptD_2"/>
    <property type="match status" value="1"/>
</dbReference>
<accession>A0A1H4FEJ6</accession>
<evidence type="ECO:0000259" key="2">
    <source>
        <dbReference type="Pfam" id="PF19838"/>
    </source>
</evidence>
<reference evidence="3 4" key="1">
    <citation type="submission" date="2016-10" db="EMBL/GenBank/DDBJ databases">
        <authorList>
            <person name="de Groot N.N."/>
        </authorList>
    </citation>
    <scope>NUCLEOTIDE SEQUENCE [LARGE SCALE GENOMIC DNA]</scope>
    <source>
        <strain evidence="3 4">DSM 25383</strain>
    </source>
</reference>
<dbReference type="EMBL" id="FNRI01000010">
    <property type="protein sequence ID" value="SEA95601.1"/>
    <property type="molecule type" value="Genomic_DNA"/>
</dbReference>
<dbReference type="Proteomes" id="UP000183253">
    <property type="component" value="Unassembled WGS sequence"/>
</dbReference>
<keyword evidence="4" id="KW-1185">Reference proteome</keyword>
<dbReference type="OrthoDB" id="9802320at2"/>
<name>A0A1H4FEJ6_9BACT</name>
<dbReference type="RefSeq" id="WP_026020851.1">
    <property type="nucleotide sequence ID" value="NZ_CAEG01000017.1"/>
</dbReference>
<evidence type="ECO:0000256" key="1">
    <source>
        <dbReference type="SAM" id="MobiDB-lite"/>
    </source>
</evidence>